<dbReference type="GO" id="GO:0005080">
    <property type="term" value="F:protein kinase C binding"/>
    <property type="evidence" value="ECO:0007669"/>
    <property type="project" value="TreeGrafter"/>
</dbReference>
<gene>
    <name evidence="2" type="ORF">LYPA_23C019898</name>
</gene>
<evidence type="ECO:0000256" key="1">
    <source>
        <dbReference type="ARBA" id="ARBA00023180"/>
    </source>
</evidence>
<keyword evidence="2" id="KW-0808">Transferase</keyword>
<feature type="non-terminal residue" evidence="2">
    <location>
        <position position="1"/>
    </location>
</feature>
<evidence type="ECO:0000313" key="2">
    <source>
        <dbReference type="EMBL" id="VFV31854.1"/>
    </source>
</evidence>
<dbReference type="GO" id="GO:0005737">
    <property type="term" value="C:cytoplasm"/>
    <property type="evidence" value="ECO:0007669"/>
    <property type="project" value="TreeGrafter"/>
</dbReference>
<dbReference type="AlphaFoldDB" id="A0A485NI15"/>
<dbReference type="InterPro" id="IPR051586">
    <property type="entry name" value="PKC-binding_NELL"/>
</dbReference>
<reference evidence="2 3" key="1">
    <citation type="submission" date="2019-01" db="EMBL/GenBank/DDBJ databases">
        <authorList>
            <person name="Alioto T."/>
            <person name="Alioto T."/>
        </authorList>
    </citation>
    <scope>NUCLEOTIDE SEQUENCE [LARGE SCALE GENOMIC DNA]</scope>
</reference>
<organism evidence="2 3">
    <name type="scientific">Lynx pardinus</name>
    <name type="common">Iberian lynx</name>
    <name type="synonym">Felis pardina</name>
    <dbReference type="NCBI Taxonomy" id="191816"/>
    <lineage>
        <taxon>Eukaryota</taxon>
        <taxon>Metazoa</taxon>
        <taxon>Chordata</taxon>
        <taxon>Craniata</taxon>
        <taxon>Vertebrata</taxon>
        <taxon>Euteleostomi</taxon>
        <taxon>Mammalia</taxon>
        <taxon>Eutheria</taxon>
        <taxon>Laurasiatheria</taxon>
        <taxon>Carnivora</taxon>
        <taxon>Feliformia</taxon>
        <taxon>Felidae</taxon>
        <taxon>Felinae</taxon>
        <taxon>Lynx</taxon>
    </lineage>
</organism>
<proteinExistence type="predicted"/>
<evidence type="ECO:0000313" key="3">
    <source>
        <dbReference type="Proteomes" id="UP000386466"/>
    </source>
</evidence>
<protein>
    <submittedName>
        <fullName evidence="2">Protein kinase c-binding protein nell1</fullName>
    </submittedName>
</protein>
<dbReference type="PANTHER" id="PTHR24042">
    <property type="entry name" value="NEL HOMOLOG"/>
    <property type="match status" value="1"/>
</dbReference>
<dbReference type="GO" id="GO:0005615">
    <property type="term" value="C:extracellular space"/>
    <property type="evidence" value="ECO:0007669"/>
    <property type="project" value="TreeGrafter"/>
</dbReference>
<dbReference type="GO" id="GO:0045778">
    <property type="term" value="P:positive regulation of ossification"/>
    <property type="evidence" value="ECO:0007669"/>
    <property type="project" value="TreeGrafter"/>
</dbReference>
<dbReference type="PANTHER" id="PTHR24042:SF2">
    <property type="entry name" value="PROTEIN KINASE C-BINDING PROTEIN NELL1"/>
    <property type="match status" value="1"/>
</dbReference>
<dbReference type="Gene3D" id="2.10.25.10">
    <property type="entry name" value="Laminin"/>
    <property type="match status" value="1"/>
</dbReference>
<dbReference type="Proteomes" id="UP000386466">
    <property type="component" value="Unassembled WGS sequence"/>
</dbReference>
<keyword evidence="2" id="KW-0418">Kinase</keyword>
<dbReference type="EMBL" id="CAAGRJ010016203">
    <property type="protein sequence ID" value="VFV31854.1"/>
    <property type="molecule type" value="Genomic_DNA"/>
</dbReference>
<accession>A0A485NI15</accession>
<dbReference type="GO" id="GO:0045667">
    <property type="term" value="P:regulation of osteoblast differentiation"/>
    <property type="evidence" value="ECO:0007669"/>
    <property type="project" value="TreeGrafter"/>
</dbReference>
<name>A0A485NI15_LYNPA</name>
<sequence>YDEYGHGQHNWDENAICTNTGRDTAAPANWAMWGLGPSAENSAKRAADMEYLWLLTNASGFKGSHCEKDIDECTGEIVECHNYSCWLEAYIDIDECALRTYTCWNDSASINLAGGFDCLCLYGPSCSGDCPHEGRLRCKWQVWIVKENRCSLHSCEDQKILCQ</sequence>
<keyword evidence="3" id="KW-1185">Reference proteome</keyword>
<keyword evidence="1" id="KW-0325">Glycoprotein</keyword>
<dbReference type="GO" id="GO:0016301">
    <property type="term" value="F:kinase activity"/>
    <property type="evidence" value="ECO:0007669"/>
    <property type="project" value="UniProtKB-KW"/>
</dbReference>
<dbReference type="GO" id="GO:0008201">
    <property type="term" value="F:heparin binding"/>
    <property type="evidence" value="ECO:0007669"/>
    <property type="project" value="TreeGrafter"/>
</dbReference>
<dbReference type="FunFam" id="2.10.25.10:FF:000211">
    <property type="entry name" value="Protein kinase C-binding protein NELL1"/>
    <property type="match status" value="1"/>
</dbReference>